<dbReference type="CDD" id="cd00156">
    <property type="entry name" value="REC"/>
    <property type="match status" value="1"/>
</dbReference>
<gene>
    <name evidence="5" type="ORF">BSL82_03160</name>
</gene>
<dbReference type="SUPFAM" id="SSF52172">
    <property type="entry name" value="CheY-like"/>
    <property type="match status" value="1"/>
</dbReference>
<dbReference type="Pfam" id="PF00196">
    <property type="entry name" value="GerE"/>
    <property type="match status" value="1"/>
</dbReference>
<dbReference type="EMBL" id="CP018221">
    <property type="protein sequence ID" value="API58422.1"/>
    <property type="molecule type" value="Genomic_DNA"/>
</dbReference>
<dbReference type="InterPro" id="IPR051015">
    <property type="entry name" value="EvgA-like"/>
</dbReference>
<dbReference type="RefSeq" id="WP_072595995.1">
    <property type="nucleotide sequence ID" value="NZ_CP018221.1"/>
</dbReference>
<evidence type="ECO:0000256" key="1">
    <source>
        <dbReference type="ARBA" id="ARBA00023125"/>
    </source>
</evidence>
<proteinExistence type="predicted"/>
<dbReference type="PROSITE" id="PS50043">
    <property type="entry name" value="HTH_LUXR_2"/>
    <property type="match status" value="1"/>
</dbReference>
<dbReference type="PANTHER" id="PTHR45566">
    <property type="entry name" value="HTH-TYPE TRANSCRIPTIONAL REGULATOR YHJB-RELATED"/>
    <property type="match status" value="1"/>
</dbReference>
<dbReference type="PANTHER" id="PTHR45566:SF2">
    <property type="entry name" value="NARL SUBFAMILY"/>
    <property type="match status" value="1"/>
</dbReference>
<dbReference type="PROSITE" id="PS50110">
    <property type="entry name" value="RESPONSE_REGULATORY"/>
    <property type="match status" value="1"/>
</dbReference>
<dbReference type="PRINTS" id="PR00038">
    <property type="entry name" value="HTHLUXR"/>
</dbReference>
<dbReference type="GO" id="GO:0000160">
    <property type="term" value="P:phosphorelay signal transduction system"/>
    <property type="evidence" value="ECO:0007669"/>
    <property type="project" value="InterPro"/>
</dbReference>
<dbReference type="Gene3D" id="3.40.50.2300">
    <property type="match status" value="1"/>
</dbReference>
<evidence type="ECO:0000313" key="6">
    <source>
        <dbReference type="Proteomes" id="UP000182063"/>
    </source>
</evidence>
<protein>
    <recommendedName>
        <fullName evidence="7">DNA-binding response regulator</fullName>
    </recommendedName>
</protein>
<keyword evidence="6" id="KW-1185">Reference proteome</keyword>
<dbReference type="InterPro" id="IPR011006">
    <property type="entry name" value="CheY-like_superfamily"/>
</dbReference>
<accession>A0A1L3ZS15</accession>
<evidence type="ECO:0000259" key="3">
    <source>
        <dbReference type="PROSITE" id="PS50043"/>
    </source>
</evidence>
<keyword evidence="2" id="KW-0597">Phosphoprotein</keyword>
<dbReference type="CDD" id="cd06170">
    <property type="entry name" value="LuxR_C_like"/>
    <property type="match status" value="1"/>
</dbReference>
<dbReference type="STRING" id="1921510.BSL82_03160"/>
<dbReference type="AlphaFoldDB" id="A0A1L3ZS15"/>
<dbReference type="SUPFAM" id="SSF46894">
    <property type="entry name" value="C-terminal effector domain of the bipartite response regulators"/>
    <property type="match status" value="1"/>
</dbReference>
<keyword evidence="1" id="KW-0238">DNA-binding</keyword>
<dbReference type="Proteomes" id="UP000182063">
    <property type="component" value="Chromosome"/>
</dbReference>
<feature type="modified residue" description="4-aspartylphosphate" evidence="2">
    <location>
        <position position="57"/>
    </location>
</feature>
<dbReference type="InterPro" id="IPR001789">
    <property type="entry name" value="Sig_transdc_resp-reg_receiver"/>
</dbReference>
<dbReference type="PROSITE" id="PS00622">
    <property type="entry name" value="HTH_LUXR_1"/>
    <property type="match status" value="1"/>
</dbReference>
<feature type="domain" description="Response regulatory" evidence="4">
    <location>
        <begin position="6"/>
        <end position="121"/>
    </location>
</feature>
<dbReference type="KEGG" id="sphj:BSL82_03160"/>
<dbReference type="InterPro" id="IPR000792">
    <property type="entry name" value="Tscrpt_reg_LuxR_C"/>
</dbReference>
<feature type="domain" description="HTH luxR-type" evidence="3">
    <location>
        <begin position="149"/>
        <end position="214"/>
    </location>
</feature>
<name>A0A1L3ZS15_9SPHN</name>
<dbReference type="SMART" id="SM00421">
    <property type="entry name" value="HTH_LUXR"/>
    <property type="match status" value="1"/>
</dbReference>
<organism evidence="5 6">
    <name type="scientific">Tardibacter chloracetimidivorans</name>
    <dbReference type="NCBI Taxonomy" id="1921510"/>
    <lineage>
        <taxon>Bacteria</taxon>
        <taxon>Pseudomonadati</taxon>
        <taxon>Pseudomonadota</taxon>
        <taxon>Alphaproteobacteria</taxon>
        <taxon>Sphingomonadales</taxon>
        <taxon>Sphingomonadaceae</taxon>
        <taxon>Tardibacter</taxon>
    </lineage>
</organism>
<evidence type="ECO:0000259" key="4">
    <source>
        <dbReference type="PROSITE" id="PS50110"/>
    </source>
</evidence>
<dbReference type="GO" id="GO:0003677">
    <property type="term" value="F:DNA binding"/>
    <property type="evidence" value="ECO:0007669"/>
    <property type="project" value="UniProtKB-KW"/>
</dbReference>
<evidence type="ECO:0008006" key="7">
    <source>
        <dbReference type="Google" id="ProtNLM"/>
    </source>
</evidence>
<dbReference type="GO" id="GO:0006355">
    <property type="term" value="P:regulation of DNA-templated transcription"/>
    <property type="evidence" value="ECO:0007669"/>
    <property type="project" value="InterPro"/>
</dbReference>
<reference evidence="6" key="1">
    <citation type="submission" date="2016-11" db="EMBL/GenBank/DDBJ databases">
        <title>Complete Genome Sequence of alachlor-degrading Sphingomonas sp. strain JJ-A5.</title>
        <authorList>
            <person name="Lee H."/>
            <person name="Ka J.-O."/>
        </authorList>
    </citation>
    <scope>NUCLEOTIDE SEQUENCE [LARGE SCALE GENOMIC DNA]</scope>
    <source>
        <strain evidence="6">JJ-A5</strain>
    </source>
</reference>
<dbReference type="Pfam" id="PF00072">
    <property type="entry name" value="Response_reg"/>
    <property type="match status" value="1"/>
</dbReference>
<evidence type="ECO:0000256" key="2">
    <source>
        <dbReference type="PROSITE-ProRule" id="PRU00169"/>
    </source>
</evidence>
<dbReference type="InterPro" id="IPR016032">
    <property type="entry name" value="Sig_transdc_resp-reg_C-effctor"/>
</dbReference>
<sequence>MSEEIRVSIVGRNEIVREGLKRILLDQSFIVEWAVAESETLSRSIDSSNPPDLIIVDGHSDNKNYHVCRDLHSQFPQSHIVLMADEFQVEDVANAFGAGVDGYLVKAISCEPLGSALRLVAHGEKVIPSQIVEALADPVWRNGARALDTGKLDLNLSDREIEILRCLVTGDANKIIARRLDITEATVKVHIKAILRKLRVMNRTQAAIWAVTRGLHQDEPVATASIHNLADQPRPLLRAAGA</sequence>
<evidence type="ECO:0000313" key="5">
    <source>
        <dbReference type="EMBL" id="API58422.1"/>
    </source>
</evidence>